<dbReference type="PANTHER" id="PTHR10978">
    <property type="entry name" value="SUCCINATE DEHYDROGENASE CYTOCHROME B560 SUBUNIT"/>
    <property type="match status" value="1"/>
</dbReference>
<keyword evidence="15" id="KW-1185">Reference proteome</keyword>
<dbReference type="GO" id="GO:0005886">
    <property type="term" value="C:plasma membrane"/>
    <property type="evidence" value="ECO:0007669"/>
    <property type="project" value="TreeGrafter"/>
</dbReference>
<sequence length="144" mass="15238">MFRPRGLFYTDAMAMKPTDPWNRPVFLHLLRIRFPVGAWASILHRITGVILVAAVPATLALVAYSARSPANFQQVGGWLASGGAGVGIALVLGALAHHIFAGIRLLLMEAGLGEGLPVARSTAWASMVGAALVVVAALALFWIR</sequence>
<keyword evidence="7 12" id="KW-0479">Metal-binding</keyword>
<feature type="transmembrane region" description="Helical" evidence="13">
    <location>
        <begin position="78"/>
        <end position="103"/>
    </location>
</feature>
<comment type="similarity">
    <text evidence="3">Belongs to the cytochrome b560 family.</text>
</comment>
<comment type="subunit">
    <text evidence="11">Part of an enzyme complex containing four subunits: a flavoprotein, an iron-sulfur protein, plus two membrane-anchoring proteins, SdhC and SdhD. The complex can form homotrimers.</text>
</comment>
<gene>
    <name evidence="14" type="ORF">SAMN05661077_2452</name>
</gene>
<dbReference type="InterPro" id="IPR014314">
    <property type="entry name" value="Succ_DH_cytb556"/>
</dbReference>
<feature type="transmembrane region" description="Helical" evidence="13">
    <location>
        <begin position="123"/>
        <end position="143"/>
    </location>
</feature>
<evidence type="ECO:0000256" key="1">
    <source>
        <dbReference type="ARBA" id="ARBA00004050"/>
    </source>
</evidence>
<evidence type="ECO:0000256" key="2">
    <source>
        <dbReference type="ARBA" id="ARBA00004141"/>
    </source>
</evidence>
<feature type="transmembrane region" description="Helical" evidence="13">
    <location>
        <begin position="42"/>
        <end position="66"/>
    </location>
</feature>
<evidence type="ECO:0000256" key="11">
    <source>
        <dbReference type="ARBA" id="ARBA00025912"/>
    </source>
</evidence>
<dbReference type="InterPro" id="IPR018495">
    <property type="entry name" value="Succ_DH_cyt_bsu_CS"/>
</dbReference>
<keyword evidence="10 13" id="KW-0472">Membrane</keyword>
<dbReference type="InterPro" id="IPR000701">
    <property type="entry name" value="SuccDH_FuR_B_TM-su"/>
</dbReference>
<dbReference type="SUPFAM" id="SSF81343">
    <property type="entry name" value="Fumarate reductase respiratory complex transmembrane subunits"/>
    <property type="match status" value="1"/>
</dbReference>
<keyword evidence="9 12" id="KW-0408">Iron</keyword>
<evidence type="ECO:0000256" key="4">
    <source>
        <dbReference type="ARBA" id="ARBA00020076"/>
    </source>
</evidence>
<evidence type="ECO:0000256" key="13">
    <source>
        <dbReference type="SAM" id="Phobius"/>
    </source>
</evidence>
<evidence type="ECO:0000256" key="6">
    <source>
        <dbReference type="ARBA" id="ARBA00022692"/>
    </source>
</evidence>
<evidence type="ECO:0000256" key="3">
    <source>
        <dbReference type="ARBA" id="ARBA00007244"/>
    </source>
</evidence>
<dbReference type="RefSeq" id="WP_054964773.1">
    <property type="nucleotide sequence ID" value="NZ_FMUN01000007.1"/>
</dbReference>
<feature type="binding site" description="axial binding residue" evidence="12">
    <location>
        <position position="98"/>
    </location>
    <ligand>
        <name>heme</name>
        <dbReference type="ChEBI" id="CHEBI:30413"/>
        <note>ligand shared with second transmembrane subunit</note>
    </ligand>
    <ligandPart>
        <name>Fe</name>
        <dbReference type="ChEBI" id="CHEBI:18248"/>
    </ligandPart>
</feature>
<evidence type="ECO:0000256" key="10">
    <source>
        <dbReference type="ARBA" id="ARBA00023136"/>
    </source>
</evidence>
<comment type="subcellular location">
    <subcellularLocation>
        <location evidence="2">Membrane</location>
        <topology evidence="2">Multi-pass membrane protein</topology>
    </subcellularLocation>
</comment>
<dbReference type="Pfam" id="PF01127">
    <property type="entry name" value="Sdh_cyt"/>
    <property type="match status" value="1"/>
</dbReference>
<dbReference type="CDD" id="cd03499">
    <property type="entry name" value="SQR_TypeC_SdhC"/>
    <property type="match status" value="1"/>
</dbReference>
<dbReference type="Gene3D" id="1.20.1300.10">
    <property type="entry name" value="Fumarate reductase/succinate dehydrogenase, transmembrane subunit"/>
    <property type="match status" value="1"/>
</dbReference>
<evidence type="ECO:0000256" key="8">
    <source>
        <dbReference type="ARBA" id="ARBA00022989"/>
    </source>
</evidence>
<proteinExistence type="inferred from homology"/>
<dbReference type="PROSITE" id="PS01000">
    <property type="entry name" value="SDH_CYT_1"/>
    <property type="match status" value="1"/>
</dbReference>
<evidence type="ECO:0000256" key="12">
    <source>
        <dbReference type="PIRSR" id="PIRSR000178-1"/>
    </source>
</evidence>
<dbReference type="EMBL" id="FMUN01000007">
    <property type="protein sequence ID" value="SCY55057.1"/>
    <property type="molecule type" value="Genomic_DNA"/>
</dbReference>
<dbReference type="PIRSF" id="PIRSF000178">
    <property type="entry name" value="SDH_cyt_b560"/>
    <property type="match status" value="1"/>
</dbReference>
<comment type="cofactor">
    <cofactor evidence="12">
        <name>heme</name>
        <dbReference type="ChEBI" id="CHEBI:30413"/>
    </cofactor>
    <text evidence="12">The heme is bound between the two transmembrane subunits.</text>
</comment>
<dbReference type="NCBIfam" id="TIGR02970">
    <property type="entry name" value="succ_dehyd_cytB"/>
    <property type="match status" value="1"/>
</dbReference>
<protein>
    <recommendedName>
        <fullName evidence="4">Succinate dehydrogenase cytochrome b556 subunit</fullName>
    </recommendedName>
</protein>
<evidence type="ECO:0000313" key="14">
    <source>
        <dbReference type="EMBL" id="SCY55057.1"/>
    </source>
</evidence>
<dbReference type="AlphaFoldDB" id="A0A1G5GUK9"/>
<keyword evidence="6 13" id="KW-0812">Transmembrane</keyword>
<evidence type="ECO:0000256" key="9">
    <source>
        <dbReference type="ARBA" id="ARBA00023004"/>
    </source>
</evidence>
<evidence type="ECO:0000313" key="15">
    <source>
        <dbReference type="Proteomes" id="UP000183104"/>
    </source>
</evidence>
<accession>A0A1G5GUK9</accession>
<evidence type="ECO:0000256" key="7">
    <source>
        <dbReference type="ARBA" id="ARBA00022723"/>
    </source>
</evidence>
<dbReference type="GO" id="GO:0006099">
    <property type="term" value="P:tricarboxylic acid cycle"/>
    <property type="evidence" value="ECO:0007669"/>
    <property type="project" value="InterPro"/>
</dbReference>
<dbReference type="Proteomes" id="UP000183104">
    <property type="component" value="Unassembled WGS sequence"/>
</dbReference>
<reference evidence="15" key="1">
    <citation type="submission" date="2016-10" db="EMBL/GenBank/DDBJ databases">
        <authorList>
            <person name="Varghese N."/>
        </authorList>
    </citation>
    <scope>NUCLEOTIDE SEQUENCE [LARGE SCALE GENOMIC DNA]</scope>
    <source>
        <strain evidence="15">HL 19</strain>
    </source>
</reference>
<keyword evidence="5 12" id="KW-0349">Heme</keyword>
<keyword evidence="8 13" id="KW-1133">Transmembrane helix</keyword>
<name>A0A1G5GUK9_9GAMM</name>
<dbReference type="PANTHER" id="PTHR10978:SF5">
    <property type="entry name" value="SUCCINATE DEHYDROGENASE CYTOCHROME B560 SUBUNIT, MITOCHONDRIAL"/>
    <property type="match status" value="1"/>
</dbReference>
<dbReference type="STRING" id="381306.AN478_01080"/>
<comment type="function">
    <text evidence="1">Membrane-anchoring subunit of succinate dehydrogenase (SDH).</text>
</comment>
<evidence type="ECO:0000256" key="5">
    <source>
        <dbReference type="ARBA" id="ARBA00022617"/>
    </source>
</evidence>
<dbReference type="GO" id="GO:0046872">
    <property type="term" value="F:metal ion binding"/>
    <property type="evidence" value="ECO:0007669"/>
    <property type="project" value="UniProtKB-KW"/>
</dbReference>
<dbReference type="InterPro" id="IPR034804">
    <property type="entry name" value="SQR/QFR_C/D"/>
</dbReference>
<dbReference type="GO" id="GO:0009055">
    <property type="term" value="F:electron transfer activity"/>
    <property type="evidence" value="ECO:0007669"/>
    <property type="project" value="InterPro"/>
</dbReference>
<organism evidence="14 15">
    <name type="scientific">Thiohalorhabdus denitrificans</name>
    <dbReference type="NCBI Taxonomy" id="381306"/>
    <lineage>
        <taxon>Bacteria</taxon>
        <taxon>Pseudomonadati</taxon>
        <taxon>Pseudomonadota</taxon>
        <taxon>Gammaproteobacteria</taxon>
        <taxon>Thiohalorhabdales</taxon>
        <taxon>Thiohalorhabdaceae</taxon>
        <taxon>Thiohalorhabdus</taxon>
    </lineage>
</organism>